<dbReference type="EMBL" id="CADCTL010000110">
    <property type="protein sequence ID" value="CAA9239952.1"/>
    <property type="molecule type" value="Genomic_DNA"/>
</dbReference>
<sequence length="893" mass="91344">MAAAAAAAPPRRKRWLRWVLLVPAALFTLAAAALGVAVARFDPEAQKPRIAAAVEARTGRQLTLAGPVGLKFSLFPTVTLEDVALANMPGGSRPEMARVGRVEAEFALLPLLSRRLELRRLVLRAPDILLETDADGRPNWAFAPMGAAPPPGGATPTDAPPAPTPSAPAPETAVVATPRPPPLSVERVVVSDGRFTYRNGQTGRTRTLAVERFRTEPVAGADGLLRFDGAAVLDDLPVTAQGEAGGPARLFGASEASPWPVRLTVAAGGAEARVEGSASQPLRGRGWRVAVAAKVSDLARFAATTPNLPTPPLRDLDFAATLSDPGPEAGRRFPRFSDLRVSVGANDLSWLWPGLRLSGFRADVPRDDAPFAVEAQASAGDIPLRLSGSLGAPRRLLFGAAAPEPWPIDLGFGAGAATAAIKGRIADITRGALGFDLELALRVPDLAALSPLAGRPLPAVRDLSLDSRVAERGRGFGAGAFFRGLRVSSSAGDAAGDLTYVIGQRQGLLGELASRRLDLDALLPPPAAAAAPEPGAAAPPKAPKDGRLVPDLPLPWAALRVAEGNLRWTLEELVAGGVPMRQVLVAVAVEDGRARLDPFLATLPGGQAMVRGSADGTADPPALQVSAQAANFDLAPTLAAFKVPPRVAGRLDLDADLRGAGRDLRTVVGGLSGHLGLALVDGAFDAALLEGLPPELRRAVMPQGAGAGGAIPFPCGALRVQAETGTARLRALLAETGIGRVSGEGGVNLRDETLAIRLLPDVRVGNVALRAPVNVAGTLAAPRVGVSREAAVAAGLGALLSLQRTPDRDLQALAGAFGGGSGPPLPDCASQLAAARGGRAGALPSSSPPSAAQSAPVAAPPAPAPSGGGPGGAQRDLPRQAEEVLRGLFGRGR</sequence>
<reference evidence="3" key="1">
    <citation type="submission" date="2020-02" db="EMBL/GenBank/DDBJ databases">
        <authorList>
            <person name="Meier V. D."/>
        </authorList>
    </citation>
    <scope>NUCLEOTIDE SEQUENCE</scope>
    <source>
        <strain evidence="3">AVDCRST_MAG04</strain>
    </source>
</reference>
<feature type="compositionally biased region" description="Basic and acidic residues" evidence="1">
    <location>
        <begin position="876"/>
        <end position="885"/>
    </location>
</feature>
<feature type="domain" description="AsmA" evidence="2">
    <location>
        <begin position="24"/>
        <end position="200"/>
    </location>
</feature>
<dbReference type="PANTHER" id="PTHR30441:SF4">
    <property type="entry name" value="PROTEIN ASMA"/>
    <property type="match status" value="1"/>
</dbReference>
<dbReference type="GO" id="GO:0090313">
    <property type="term" value="P:regulation of protein targeting to membrane"/>
    <property type="evidence" value="ECO:0007669"/>
    <property type="project" value="TreeGrafter"/>
</dbReference>
<name>A0A6J4I2D5_9PROT</name>
<feature type="compositionally biased region" description="Low complexity" evidence="1">
    <location>
        <begin position="839"/>
        <end position="857"/>
    </location>
</feature>
<evidence type="ECO:0000256" key="1">
    <source>
        <dbReference type="SAM" id="MobiDB-lite"/>
    </source>
</evidence>
<gene>
    <name evidence="3" type="ORF">AVDCRST_MAG04-1558</name>
</gene>
<dbReference type="InterPro" id="IPR007844">
    <property type="entry name" value="AsmA"/>
</dbReference>
<protein>
    <recommendedName>
        <fullName evidence="2">AsmA domain-containing protein</fullName>
    </recommendedName>
</protein>
<feature type="region of interest" description="Disordered" evidence="1">
    <location>
        <begin position="839"/>
        <end position="893"/>
    </location>
</feature>
<accession>A0A6J4I2D5</accession>
<dbReference type="PANTHER" id="PTHR30441">
    <property type="entry name" value="DUF748 DOMAIN-CONTAINING PROTEIN"/>
    <property type="match status" value="1"/>
</dbReference>
<evidence type="ECO:0000313" key="3">
    <source>
        <dbReference type="EMBL" id="CAA9239952.1"/>
    </source>
</evidence>
<dbReference type="InterPro" id="IPR052894">
    <property type="entry name" value="AsmA-related"/>
</dbReference>
<organism evidence="3">
    <name type="scientific">uncultured Acetobacteraceae bacterium</name>
    <dbReference type="NCBI Taxonomy" id="169975"/>
    <lineage>
        <taxon>Bacteria</taxon>
        <taxon>Pseudomonadati</taxon>
        <taxon>Pseudomonadota</taxon>
        <taxon>Alphaproteobacteria</taxon>
        <taxon>Acetobacterales</taxon>
        <taxon>Acetobacteraceae</taxon>
        <taxon>environmental samples</taxon>
    </lineage>
</organism>
<dbReference type="Pfam" id="PF05170">
    <property type="entry name" value="AsmA"/>
    <property type="match status" value="2"/>
</dbReference>
<proteinExistence type="predicted"/>
<feature type="region of interest" description="Disordered" evidence="1">
    <location>
        <begin position="145"/>
        <end position="179"/>
    </location>
</feature>
<evidence type="ECO:0000259" key="2">
    <source>
        <dbReference type="Pfam" id="PF05170"/>
    </source>
</evidence>
<feature type="compositionally biased region" description="Pro residues" evidence="1">
    <location>
        <begin position="147"/>
        <end position="168"/>
    </location>
</feature>
<feature type="domain" description="AsmA" evidence="2">
    <location>
        <begin position="502"/>
        <end position="686"/>
    </location>
</feature>
<dbReference type="GO" id="GO:0005886">
    <property type="term" value="C:plasma membrane"/>
    <property type="evidence" value="ECO:0007669"/>
    <property type="project" value="TreeGrafter"/>
</dbReference>
<dbReference type="AlphaFoldDB" id="A0A6J4I2D5"/>